<evidence type="ECO:0000313" key="3">
    <source>
        <dbReference type="Proteomes" id="UP000319769"/>
    </source>
</evidence>
<dbReference type="Gene3D" id="3.40.30.10">
    <property type="entry name" value="Glutaredoxin"/>
    <property type="match status" value="1"/>
</dbReference>
<gene>
    <name evidence="2" type="ORF">FPZ12_010755</name>
</gene>
<dbReference type="Pfam" id="PF01323">
    <property type="entry name" value="DSBA"/>
    <property type="match status" value="1"/>
</dbReference>
<dbReference type="InterPro" id="IPR001853">
    <property type="entry name" value="DSBA-like_thioredoxin_dom"/>
</dbReference>
<dbReference type="AlphaFoldDB" id="A0A5N0V9A1"/>
<keyword evidence="3" id="KW-1185">Reference proteome</keyword>
<accession>A0A5N0V9A1</accession>
<comment type="caution">
    <text evidence="2">The sequence shown here is derived from an EMBL/GenBank/DDBJ whole genome shotgun (WGS) entry which is preliminary data.</text>
</comment>
<dbReference type="EMBL" id="VMNW02000011">
    <property type="protein sequence ID" value="KAA9162977.1"/>
    <property type="molecule type" value="Genomic_DNA"/>
</dbReference>
<dbReference type="CDD" id="cd03024">
    <property type="entry name" value="DsbA_FrnE"/>
    <property type="match status" value="1"/>
</dbReference>
<name>A0A5N0V9A1_9PSEU</name>
<dbReference type="OrthoDB" id="9799122at2"/>
<feature type="domain" description="DSBA-like thioredoxin" evidence="1">
    <location>
        <begin position="2"/>
        <end position="204"/>
    </location>
</feature>
<organism evidence="2 3">
    <name type="scientific">Amycolatopsis acidicola</name>
    <dbReference type="NCBI Taxonomy" id="2596893"/>
    <lineage>
        <taxon>Bacteria</taxon>
        <taxon>Bacillati</taxon>
        <taxon>Actinomycetota</taxon>
        <taxon>Actinomycetes</taxon>
        <taxon>Pseudonocardiales</taxon>
        <taxon>Pseudonocardiaceae</taxon>
        <taxon>Amycolatopsis</taxon>
    </lineage>
</organism>
<reference evidence="2" key="1">
    <citation type="submission" date="2019-09" db="EMBL/GenBank/DDBJ databases">
        <authorList>
            <person name="Teo W.F.A."/>
            <person name="Duangmal K."/>
        </authorList>
    </citation>
    <scope>NUCLEOTIDE SEQUENCE [LARGE SCALE GENOMIC DNA]</scope>
    <source>
        <strain evidence="2">K81G1</strain>
    </source>
</reference>
<dbReference type="RefSeq" id="WP_144751877.1">
    <property type="nucleotide sequence ID" value="NZ_VMNW02000011.1"/>
</dbReference>
<dbReference type="PANTHER" id="PTHR13887:SF41">
    <property type="entry name" value="THIOREDOXIN SUPERFAMILY PROTEIN"/>
    <property type="match status" value="1"/>
</dbReference>
<dbReference type="SUPFAM" id="SSF52833">
    <property type="entry name" value="Thioredoxin-like"/>
    <property type="match status" value="1"/>
</dbReference>
<evidence type="ECO:0000313" key="2">
    <source>
        <dbReference type="EMBL" id="KAA9162977.1"/>
    </source>
</evidence>
<sequence length="216" mass="24111">MRVDIWSDVVCPWCYLGKRRFELALAASGRGDEVEVVYRSFELDPRLPRGEQVPKVPELARKFGTGEAEVRAMENRLERLAAEDGLEYHLEGTYMGNTFDAHRLLHLAKARGLQAEATERFFRAYFTEQRSVFDEDSLVELATEAGLDSAEAREVLRSDAYAADVRADVAEARELGANGVPFFVLDNRFGVSGAQSVETFTAALSRAFQDDGPLPK</sequence>
<dbReference type="Proteomes" id="UP000319769">
    <property type="component" value="Unassembled WGS sequence"/>
</dbReference>
<protein>
    <submittedName>
        <fullName evidence="2">DsbA family oxidoreductase</fullName>
    </submittedName>
</protein>
<dbReference type="PANTHER" id="PTHR13887">
    <property type="entry name" value="GLUTATHIONE S-TRANSFERASE KAPPA"/>
    <property type="match status" value="1"/>
</dbReference>
<dbReference type="GO" id="GO:0016491">
    <property type="term" value="F:oxidoreductase activity"/>
    <property type="evidence" value="ECO:0007669"/>
    <property type="project" value="InterPro"/>
</dbReference>
<evidence type="ECO:0000259" key="1">
    <source>
        <dbReference type="Pfam" id="PF01323"/>
    </source>
</evidence>
<proteinExistence type="predicted"/>
<dbReference type="InterPro" id="IPR036249">
    <property type="entry name" value="Thioredoxin-like_sf"/>
</dbReference>